<accession>A0ABN3V4D4</accession>
<proteinExistence type="predicted"/>
<keyword evidence="2" id="KW-1185">Reference proteome</keyword>
<reference evidence="1 2" key="1">
    <citation type="journal article" date="2019" name="Int. J. Syst. Evol. Microbiol.">
        <title>The Global Catalogue of Microorganisms (GCM) 10K type strain sequencing project: providing services to taxonomists for standard genome sequencing and annotation.</title>
        <authorList>
            <consortium name="The Broad Institute Genomics Platform"/>
            <consortium name="The Broad Institute Genome Sequencing Center for Infectious Disease"/>
            <person name="Wu L."/>
            <person name="Ma J."/>
        </authorList>
    </citation>
    <scope>NUCLEOTIDE SEQUENCE [LARGE SCALE GENOMIC DNA]</scope>
    <source>
        <strain evidence="1 2">JCM 9383</strain>
    </source>
</reference>
<dbReference type="EMBL" id="BAAAUX010000001">
    <property type="protein sequence ID" value="GAA2773611.1"/>
    <property type="molecule type" value="Genomic_DNA"/>
</dbReference>
<sequence length="123" mass="14061">MNDRPPLSPSEAAATLWQIEQDIDTETQELVRLRGQYAGLLRAHRLDFAQAFLNTSGSMDFRRRRAEELTIDSWHAVQVHEQLVEASKDKLKALRDRSEIGRAINSNLKEELRFTASNPGWTA</sequence>
<name>A0ABN3V4D4_9PSEU</name>
<comment type="caution">
    <text evidence="1">The sequence shown here is derived from an EMBL/GenBank/DDBJ whole genome shotgun (WGS) entry which is preliminary data.</text>
</comment>
<evidence type="ECO:0000313" key="1">
    <source>
        <dbReference type="EMBL" id="GAA2773611.1"/>
    </source>
</evidence>
<gene>
    <name evidence="1" type="ORF">GCM10010470_01660</name>
</gene>
<evidence type="ECO:0000313" key="2">
    <source>
        <dbReference type="Proteomes" id="UP001500979"/>
    </source>
</evidence>
<organism evidence="1 2">
    <name type="scientific">Saccharopolyspora taberi</name>
    <dbReference type="NCBI Taxonomy" id="60895"/>
    <lineage>
        <taxon>Bacteria</taxon>
        <taxon>Bacillati</taxon>
        <taxon>Actinomycetota</taxon>
        <taxon>Actinomycetes</taxon>
        <taxon>Pseudonocardiales</taxon>
        <taxon>Pseudonocardiaceae</taxon>
        <taxon>Saccharopolyspora</taxon>
    </lineage>
</organism>
<dbReference type="Proteomes" id="UP001500979">
    <property type="component" value="Unassembled WGS sequence"/>
</dbReference>
<dbReference type="RefSeq" id="WP_344677350.1">
    <property type="nucleotide sequence ID" value="NZ_BAAAUX010000001.1"/>
</dbReference>
<protein>
    <submittedName>
        <fullName evidence="1">Uncharacterized protein</fullName>
    </submittedName>
</protein>